<dbReference type="InterPro" id="IPR011545">
    <property type="entry name" value="DEAD/DEAH_box_helicase_dom"/>
</dbReference>
<evidence type="ECO:0000256" key="3">
    <source>
        <dbReference type="ARBA" id="ARBA00022806"/>
    </source>
</evidence>
<dbReference type="InterPro" id="IPR050079">
    <property type="entry name" value="DEAD_box_RNA_helicase"/>
</dbReference>
<keyword evidence="3 7" id="KW-0347">Helicase</keyword>
<dbReference type="InterPro" id="IPR044742">
    <property type="entry name" value="DEAD/DEAH_RhlB"/>
</dbReference>
<dbReference type="SMART" id="SM00490">
    <property type="entry name" value="HELICc"/>
    <property type="match status" value="1"/>
</dbReference>
<feature type="domain" description="DEAD-box RNA helicase Q" evidence="11">
    <location>
        <begin position="1"/>
        <end position="29"/>
    </location>
</feature>
<dbReference type="PROSITE" id="PS51192">
    <property type="entry name" value="HELICASE_ATP_BIND_1"/>
    <property type="match status" value="1"/>
</dbReference>
<evidence type="ECO:0000256" key="5">
    <source>
        <dbReference type="ARBA" id="ARBA00038437"/>
    </source>
</evidence>
<evidence type="ECO:0000259" key="10">
    <source>
        <dbReference type="PROSITE" id="PS51194"/>
    </source>
</evidence>
<proteinExistence type="inferred from homology"/>
<dbReference type="RefSeq" id="WP_207324314.1">
    <property type="nucleotide sequence ID" value="NZ_CP071504.1"/>
</dbReference>
<dbReference type="PROSITE" id="PS00039">
    <property type="entry name" value="DEAD_ATP_HELICASE"/>
    <property type="match status" value="1"/>
</dbReference>
<gene>
    <name evidence="12" type="ORF">JYB88_12380</name>
</gene>
<dbReference type="PANTHER" id="PTHR47959">
    <property type="entry name" value="ATP-DEPENDENT RNA HELICASE RHLE-RELATED"/>
    <property type="match status" value="1"/>
</dbReference>
<evidence type="ECO:0000256" key="8">
    <source>
        <dbReference type="SAM" id="MobiDB-lite"/>
    </source>
</evidence>
<dbReference type="GO" id="GO:0016787">
    <property type="term" value="F:hydrolase activity"/>
    <property type="evidence" value="ECO:0007669"/>
    <property type="project" value="UniProtKB-KW"/>
</dbReference>
<evidence type="ECO:0000256" key="6">
    <source>
        <dbReference type="PROSITE-ProRule" id="PRU00552"/>
    </source>
</evidence>
<evidence type="ECO:0000256" key="7">
    <source>
        <dbReference type="RuleBase" id="RU000492"/>
    </source>
</evidence>
<keyword evidence="1 7" id="KW-0547">Nucleotide-binding</keyword>
<dbReference type="PROSITE" id="PS51195">
    <property type="entry name" value="Q_MOTIF"/>
    <property type="match status" value="1"/>
</dbReference>
<dbReference type="GO" id="GO:0003724">
    <property type="term" value="F:RNA helicase activity"/>
    <property type="evidence" value="ECO:0007669"/>
    <property type="project" value="InterPro"/>
</dbReference>
<dbReference type="EMBL" id="CP071504">
    <property type="protein sequence ID" value="QSX29044.1"/>
    <property type="molecule type" value="Genomic_DNA"/>
</dbReference>
<comment type="similarity">
    <text evidence="5 7">Belongs to the DEAD box helicase family.</text>
</comment>
<dbReference type="GO" id="GO:0005524">
    <property type="term" value="F:ATP binding"/>
    <property type="evidence" value="ECO:0007669"/>
    <property type="project" value="UniProtKB-KW"/>
</dbReference>
<dbReference type="SMART" id="SM00487">
    <property type="entry name" value="DEXDc"/>
    <property type="match status" value="1"/>
</dbReference>
<dbReference type="CDD" id="cd00268">
    <property type="entry name" value="DEADc"/>
    <property type="match status" value="1"/>
</dbReference>
<evidence type="ECO:0000256" key="2">
    <source>
        <dbReference type="ARBA" id="ARBA00022801"/>
    </source>
</evidence>
<sequence>MSFHSFALPESLLANLQRLGFSEPTPVQARAIPALLAGKDLLVKAQTGTGKTAAFGLPLLSQLLNEPAMALNLPAPRALVLTPTRELAQQVYDSLRDYGRGSGLKLALVYGGVPLEGQLKQLKDGVDLLVATPGRLLDHLKKRTLRLDKVQFLVFDEADRMLDMGFEDEIRALMKKLPAERRTALFSATFNDGIWRLAKSLLTEPEHIELAHCEDTAARIEERVFTIDAPRRHEIVAHLLKTNPWSQVLIFSRTKQGADALVDSLARQDIAAVALHADLSQSQRERNYSDFRQGQCRVLVATDVAARGLDVEALPCVINLELPFKREDYVHRIGRTGRAGANGLAITLLAPEDLRLLEELEAMLDRRLPQQWLQGFEPDLNAPSPEGRSLSRAAQRQRAKKRAMGRK</sequence>
<evidence type="ECO:0000259" key="9">
    <source>
        <dbReference type="PROSITE" id="PS51192"/>
    </source>
</evidence>
<evidence type="ECO:0000256" key="4">
    <source>
        <dbReference type="ARBA" id="ARBA00022840"/>
    </source>
</evidence>
<dbReference type="AlphaFoldDB" id="A0A974XIL1"/>
<organism evidence="12 13">
    <name type="scientific">Shewanella cyperi</name>
    <dbReference type="NCBI Taxonomy" id="2814292"/>
    <lineage>
        <taxon>Bacteria</taxon>
        <taxon>Pseudomonadati</taxon>
        <taxon>Pseudomonadota</taxon>
        <taxon>Gammaproteobacteria</taxon>
        <taxon>Alteromonadales</taxon>
        <taxon>Shewanellaceae</taxon>
        <taxon>Shewanella</taxon>
    </lineage>
</organism>
<feature type="domain" description="Helicase C-terminal" evidence="10">
    <location>
        <begin position="234"/>
        <end position="384"/>
    </location>
</feature>
<feature type="region of interest" description="Disordered" evidence="8">
    <location>
        <begin position="376"/>
        <end position="407"/>
    </location>
</feature>
<dbReference type="GO" id="GO:0003676">
    <property type="term" value="F:nucleic acid binding"/>
    <property type="evidence" value="ECO:0007669"/>
    <property type="project" value="InterPro"/>
</dbReference>
<feature type="short sequence motif" description="Q motif" evidence="6">
    <location>
        <begin position="1"/>
        <end position="29"/>
    </location>
</feature>
<dbReference type="PANTHER" id="PTHR47959:SF7">
    <property type="entry name" value="ATP-DEPENDENT RNA HELICASE DEAD BOX FAMILY"/>
    <property type="match status" value="1"/>
</dbReference>
<dbReference type="KEGG" id="scyp:JYB88_12380"/>
<name>A0A974XIL1_9GAMM</name>
<dbReference type="SUPFAM" id="SSF52540">
    <property type="entry name" value="P-loop containing nucleoside triphosphate hydrolases"/>
    <property type="match status" value="2"/>
</dbReference>
<keyword evidence="13" id="KW-1185">Reference proteome</keyword>
<reference evidence="12 13" key="1">
    <citation type="submission" date="2021-03" db="EMBL/GenBank/DDBJ databases">
        <title>Novel species identification of genus Shewanella.</title>
        <authorList>
            <person name="Liu G."/>
            <person name="Zhang Q."/>
        </authorList>
    </citation>
    <scope>NUCLEOTIDE SEQUENCE [LARGE SCALE GENOMIC DNA]</scope>
    <source>
        <strain evidence="12 13">FJAT-53726</strain>
    </source>
</reference>
<dbReference type="PROSITE" id="PS51194">
    <property type="entry name" value="HELICASE_CTER"/>
    <property type="match status" value="1"/>
</dbReference>
<evidence type="ECO:0000313" key="13">
    <source>
        <dbReference type="Proteomes" id="UP000663281"/>
    </source>
</evidence>
<feature type="compositionally biased region" description="Basic residues" evidence="8">
    <location>
        <begin position="395"/>
        <end position="407"/>
    </location>
</feature>
<dbReference type="Pfam" id="PF00271">
    <property type="entry name" value="Helicase_C"/>
    <property type="match status" value="1"/>
</dbReference>
<keyword evidence="2 7" id="KW-0378">Hydrolase</keyword>
<accession>A0A974XIL1</accession>
<evidence type="ECO:0000256" key="1">
    <source>
        <dbReference type="ARBA" id="ARBA00022741"/>
    </source>
</evidence>
<dbReference type="InterPro" id="IPR014001">
    <property type="entry name" value="Helicase_ATP-bd"/>
</dbReference>
<dbReference type="InterPro" id="IPR027417">
    <property type="entry name" value="P-loop_NTPase"/>
</dbReference>
<dbReference type="Proteomes" id="UP000663281">
    <property type="component" value="Chromosome"/>
</dbReference>
<dbReference type="CDD" id="cd18787">
    <property type="entry name" value="SF2_C_DEAD"/>
    <property type="match status" value="1"/>
</dbReference>
<dbReference type="InterPro" id="IPR001650">
    <property type="entry name" value="Helicase_C-like"/>
</dbReference>
<feature type="domain" description="Helicase ATP-binding" evidence="9">
    <location>
        <begin position="32"/>
        <end position="208"/>
    </location>
</feature>
<dbReference type="InterPro" id="IPR014014">
    <property type="entry name" value="RNA_helicase_DEAD_Q_motif"/>
</dbReference>
<evidence type="ECO:0000259" key="11">
    <source>
        <dbReference type="PROSITE" id="PS51195"/>
    </source>
</evidence>
<dbReference type="GO" id="GO:0005829">
    <property type="term" value="C:cytosol"/>
    <property type="evidence" value="ECO:0007669"/>
    <property type="project" value="TreeGrafter"/>
</dbReference>
<dbReference type="InterPro" id="IPR000629">
    <property type="entry name" value="RNA-helicase_DEAD-box_CS"/>
</dbReference>
<protein>
    <submittedName>
        <fullName evidence="12">DEAD/DEAH box helicase</fullName>
    </submittedName>
</protein>
<dbReference type="Gene3D" id="3.40.50.300">
    <property type="entry name" value="P-loop containing nucleotide triphosphate hydrolases"/>
    <property type="match status" value="2"/>
</dbReference>
<evidence type="ECO:0000313" key="12">
    <source>
        <dbReference type="EMBL" id="QSX29044.1"/>
    </source>
</evidence>
<dbReference type="Pfam" id="PF00270">
    <property type="entry name" value="DEAD"/>
    <property type="match status" value="1"/>
</dbReference>
<keyword evidence="4 7" id="KW-0067">ATP-binding</keyword>